<keyword evidence="2" id="KW-0812">Transmembrane</keyword>
<feature type="region of interest" description="Disordered" evidence="1">
    <location>
        <begin position="48"/>
        <end position="138"/>
    </location>
</feature>
<dbReference type="Proteomes" id="UP000037193">
    <property type="component" value="Unassembled WGS sequence"/>
</dbReference>
<feature type="transmembrane region" description="Helical" evidence="2">
    <location>
        <begin position="151"/>
        <end position="171"/>
    </location>
</feature>
<feature type="compositionally biased region" description="Low complexity" evidence="1">
    <location>
        <begin position="110"/>
        <end position="120"/>
    </location>
</feature>
<dbReference type="PATRIC" id="fig|1365965.3.peg.808"/>
<evidence type="ECO:0000313" key="3">
    <source>
        <dbReference type="EMBL" id="KOA41070.1"/>
    </source>
</evidence>
<feature type="compositionally biased region" description="Acidic residues" evidence="1">
    <location>
        <begin position="121"/>
        <end position="137"/>
    </location>
</feature>
<evidence type="ECO:0008006" key="5">
    <source>
        <dbReference type="Google" id="ProtNLM"/>
    </source>
</evidence>
<reference evidence="3 4" key="1">
    <citation type="journal article" date="2015" name="Int J Genomics">
        <title>Comparative Genomics Revealed Genetic Diversity and Species/Strain-Level Differences in Carbohydrate Metabolism of Three Probiotic Bifidobacterial Species.</title>
        <authorList>
            <person name="Odamaki T."/>
            <person name="Horigome A."/>
            <person name="Sugahara H."/>
            <person name="Hashikura N."/>
            <person name="Minami J."/>
            <person name="Xiao J.Z."/>
            <person name="Abe F."/>
        </authorList>
    </citation>
    <scope>NUCLEOTIDE SEQUENCE [LARGE SCALE GENOMIC DNA]</scope>
    <source>
        <strain evidence="3 4">MCC 1128</strain>
    </source>
</reference>
<dbReference type="RefSeq" id="WP_016462539.1">
    <property type="nucleotide sequence ID" value="NZ_AVQD01000008.1"/>
</dbReference>
<evidence type="ECO:0000256" key="1">
    <source>
        <dbReference type="SAM" id="MobiDB-lite"/>
    </source>
</evidence>
<feature type="compositionally biased region" description="Polar residues" evidence="1">
    <location>
        <begin position="376"/>
        <end position="387"/>
    </location>
</feature>
<feature type="compositionally biased region" description="Polar residues" evidence="1">
    <location>
        <begin position="89"/>
        <end position="101"/>
    </location>
</feature>
<gene>
    <name evidence="3" type="ORF">BBM1128_03970</name>
</gene>
<proteinExistence type="predicted"/>
<sequence length="431" mass="46337">MPRINPRLDPHELADLMAAPEHWDLLDQVPRHPAAWPDLATWAKLAVNDPSTAGAPPEPPTGTPRKRRLRAIQPILWDEKKPEVDESNKSGNSTASDSSAIAESETPDQNAASSSASNMSEAEEIFTGDSTADETEEPPIRVRRRVPWARILALTAFTILTGVLASVTIIAGQRHAHAQALASCNQAIQQANKLYDQWNAALDDAKPLLALGDTDVTDPEALVSLRNVVEHHATNEIPHCSTDLSTAHLEENAHTADERNKQTKTALDELSKATATVKQSQQARRLDDAKTKLSDAITQAEDLYQHTEANTDTNVSETRVSLGAQLDTARNTLHTTTDIAALNKAADDLNAFTQRLSDAIKQAEEAPSVPAEPSGASESEPTPIQRQPSTSTTHPTPAAPATPRPAPQPSPSAPSWDVPGVDASSTFHDTL</sequence>
<feature type="compositionally biased region" description="Basic and acidic residues" evidence="1">
    <location>
        <begin position="77"/>
        <end position="88"/>
    </location>
</feature>
<evidence type="ECO:0000256" key="2">
    <source>
        <dbReference type="SAM" id="Phobius"/>
    </source>
</evidence>
<keyword evidence="2" id="KW-1133">Transmembrane helix</keyword>
<organism evidence="3 4">
    <name type="scientific">Bifidobacterium breve MCC 1128</name>
    <dbReference type="NCBI Taxonomy" id="1365965"/>
    <lineage>
        <taxon>Bacteria</taxon>
        <taxon>Bacillati</taxon>
        <taxon>Actinomycetota</taxon>
        <taxon>Actinomycetes</taxon>
        <taxon>Bifidobacteriales</taxon>
        <taxon>Bifidobacteriaceae</taxon>
        <taxon>Bifidobacterium</taxon>
    </lineage>
</organism>
<protein>
    <recommendedName>
        <fullName evidence="5">Molecular chaperone</fullName>
    </recommendedName>
</protein>
<keyword evidence="2" id="KW-0472">Membrane</keyword>
<dbReference type="EMBL" id="AVQD01000008">
    <property type="protein sequence ID" value="KOA41070.1"/>
    <property type="molecule type" value="Genomic_DNA"/>
</dbReference>
<comment type="caution">
    <text evidence="3">The sequence shown here is derived from an EMBL/GenBank/DDBJ whole genome shotgun (WGS) entry which is preliminary data.</text>
</comment>
<feature type="compositionally biased region" description="Pro residues" evidence="1">
    <location>
        <begin position="397"/>
        <end position="412"/>
    </location>
</feature>
<name>A0A0L7B0Q1_BIFBR</name>
<feature type="region of interest" description="Disordered" evidence="1">
    <location>
        <begin position="363"/>
        <end position="431"/>
    </location>
</feature>
<dbReference type="AlphaFoldDB" id="A0A0L7B0Q1"/>
<evidence type="ECO:0000313" key="4">
    <source>
        <dbReference type="Proteomes" id="UP000037193"/>
    </source>
</evidence>
<accession>A0A0L7B0Q1</accession>